<feature type="domain" description="Helicase ATP-binding" evidence="5">
    <location>
        <begin position="109"/>
        <end position="258"/>
    </location>
</feature>
<dbReference type="Pfam" id="PF00271">
    <property type="entry name" value="Helicase_C"/>
    <property type="match status" value="1"/>
</dbReference>
<dbReference type="PANTHER" id="PTHR11274:SF0">
    <property type="entry name" value="GENERAL TRANSCRIPTION AND DNA REPAIR FACTOR IIH HELICASE SUBUNIT XPB"/>
    <property type="match status" value="1"/>
</dbReference>
<accession>A0A0F9IBV9</accession>
<dbReference type="InterPro" id="IPR027417">
    <property type="entry name" value="P-loop_NTPase"/>
</dbReference>
<sequence>MALRIRIRNNLEIQGASPELKSYLEGLLTLTNPVWVEAKAFGRYTANIPQYIRQYEFEDHRMIVPRGLLEHLVNDLALEWELTDERAAPKAPWGEGNVLLRPDDQETAVQQLMSHENGFLSAPAGSGKTVMGLEMCRRLGLRALWLVHQENLKKQSIEEAIEHLDLKEEDIGILHGKKWKIGECLTVGMIPTLQRRDLSSIVDQFGTVVVDEAHHVPSKTFLEVVSQFNSQYLFGLTATAYRRDKLDVVMFNAIGPKIAEIEHVELFEEEHLMIPTIQVRHTGWDPENANTMEYNDFMEAMVTAPQRNQRIVRDVVEESNQPGTIFIVLVERTKHAEVLTKLIKEEGIRCDFVVGSVDVESDIPVQWRGKKRPRKKKRPIPKKVREKIISEFKDGKIQVLVATYDLLMEGFNYPPLNRLFLASPIKWKGNVVQALGRIQRPEEGKVDAIAYDYVDEKVGMFARQHESRLFRVYKKMGMEVKHP</sequence>
<keyword evidence="1" id="KW-0547">Nucleotide-binding</keyword>
<dbReference type="GO" id="GO:0003677">
    <property type="term" value="F:DNA binding"/>
    <property type="evidence" value="ECO:0007669"/>
    <property type="project" value="InterPro"/>
</dbReference>
<dbReference type="Gene3D" id="3.40.50.300">
    <property type="entry name" value="P-loop containing nucleotide triphosphate hydrolases"/>
    <property type="match status" value="2"/>
</dbReference>
<dbReference type="GO" id="GO:0005524">
    <property type="term" value="F:ATP binding"/>
    <property type="evidence" value="ECO:0007669"/>
    <property type="project" value="UniProtKB-KW"/>
</dbReference>
<dbReference type="GO" id="GO:0004386">
    <property type="term" value="F:helicase activity"/>
    <property type="evidence" value="ECO:0007669"/>
    <property type="project" value="UniProtKB-KW"/>
</dbReference>
<keyword evidence="4" id="KW-0067">ATP-binding</keyword>
<dbReference type="EMBL" id="LAZR01014502">
    <property type="protein sequence ID" value="KKM17224.1"/>
    <property type="molecule type" value="Genomic_DNA"/>
</dbReference>
<protein>
    <recommendedName>
        <fullName evidence="5">Helicase ATP-binding domain-containing protein</fullName>
    </recommendedName>
</protein>
<dbReference type="InterPro" id="IPR050615">
    <property type="entry name" value="ATP-dep_DNA_Helicase"/>
</dbReference>
<organism evidence="6">
    <name type="scientific">marine sediment metagenome</name>
    <dbReference type="NCBI Taxonomy" id="412755"/>
    <lineage>
        <taxon>unclassified sequences</taxon>
        <taxon>metagenomes</taxon>
        <taxon>ecological metagenomes</taxon>
    </lineage>
</organism>
<evidence type="ECO:0000256" key="4">
    <source>
        <dbReference type="ARBA" id="ARBA00022840"/>
    </source>
</evidence>
<evidence type="ECO:0000313" key="6">
    <source>
        <dbReference type="EMBL" id="KKM17224.1"/>
    </source>
</evidence>
<dbReference type="AlphaFoldDB" id="A0A0F9IBV9"/>
<dbReference type="SUPFAM" id="SSF52540">
    <property type="entry name" value="P-loop containing nucleoside triphosphate hydrolases"/>
    <property type="match status" value="1"/>
</dbReference>
<dbReference type="InterPro" id="IPR001650">
    <property type="entry name" value="Helicase_C-like"/>
</dbReference>
<keyword evidence="2" id="KW-0378">Hydrolase</keyword>
<evidence type="ECO:0000256" key="2">
    <source>
        <dbReference type="ARBA" id="ARBA00022801"/>
    </source>
</evidence>
<evidence type="ECO:0000259" key="5">
    <source>
        <dbReference type="PROSITE" id="PS51192"/>
    </source>
</evidence>
<dbReference type="CDD" id="cd18785">
    <property type="entry name" value="SF2_C"/>
    <property type="match status" value="1"/>
</dbReference>
<dbReference type="SMART" id="SM00487">
    <property type="entry name" value="DEXDc"/>
    <property type="match status" value="1"/>
</dbReference>
<dbReference type="Pfam" id="PF04851">
    <property type="entry name" value="ResIII"/>
    <property type="match status" value="1"/>
</dbReference>
<dbReference type="PROSITE" id="PS51192">
    <property type="entry name" value="HELICASE_ATP_BIND_1"/>
    <property type="match status" value="1"/>
</dbReference>
<dbReference type="PANTHER" id="PTHR11274">
    <property type="entry name" value="RAD25/XP-B DNA REPAIR HELICASE"/>
    <property type="match status" value="1"/>
</dbReference>
<keyword evidence="3" id="KW-0347">Helicase</keyword>
<evidence type="ECO:0000256" key="3">
    <source>
        <dbReference type="ARBA" id="ARBA00022806"/>
    </source>
</evidence>
<name>A0A0F9IBV9_9ZZZZ</name>
<evidence type="ECO:0000256" key="1">
    <source>
        <dbReference type="ARBA" id="ARBA00022741"/>
    </source>
</evidence>
<proteinExistence type="predicted"/>
<reference evidence="6" key="1">
    <citation type="journal article" date="2015" name="Nature">
        <title>Complex archaea that bridge the gap between prokaryotes and eukaryotes.</title>
        <authorList>
            <person name="Spang A."/>
            <person name="Saw J.H."/>
            <person name="Jorgensen S.L."/>
            <person name="Zaremba-Niedzwiedzka K."/>
            <person name="Martijn J."/>
            <person name="Lind A.E."/>
            <person name="van Eijk R."/>
            <person name="Schleper C."/>
            <person name="Guy L."/>
            <person name="Ettema T.J."/>
        </authorList>
    </citation>
    <scope>NUCLEOTIDE SEQUENCE</scope>
</reference>
<dbReference type="InterPro" id="IPR006935">
    <property type="entry name" value="Helicase/UvrB_N"/>
</dbReference>
<dbReference type="InterPro" id="IPR014001">
    <property type="entry name" value="Helicase_ATP-bd"/>
</dbReference>
<comment type="caution">
    <text evidence="6">The sequence shown here is derived from an EMBL/GenBank/DDBJ whole genome shotgun (WGS) entry which is preliminary data.</text>
</comment>
<gene>
    <name evidence="6" type="ORF">LCGC14_1677940</name>
</gene>
<dbReference type="GO" id="GO:0016787">
    <property type="term" value="F:hydrolase activity"/>
    <property type="evidence" value="ECO:0007669"/>
    <property type="project" value="UniProtKB-KW"/>
</dbReference>
<dbReference type="SMART" id="SM00490">
    <property type="entry name" value="HELICc"/>
    <property type="match status" value="1"/>
</dbReference>